<keyword evidence="8" id="KW-1185">Reference proteome</keyword>
<comment type="subcellular location">
    <subcellularLocation>
        <location evidence="6">Cytoplasm</location>
    </subcellularLocation>
</comment>
<evidence type="ECO:0000256" key="1">
    <source>
        <dbReference type="ARBA" id="ARBA00022490"/>
    </source>
</evidence>
<keyword evidence="1 6" id="KW-0963">Cytoplasm</keyword>
<sequence length="246" mass="26310">MTGNGEALLLGGAAALGIKLEASQVATFRQLYALLLEGNARLNLTALKTEQDIVLKHFVDSLSCLRGHHLDTPAKVLDLGTGGGFPSLPLAIARPTLELVPMDATRKKIDFVRETAHTLGLSRVTPVVGRAETLGRDPEFRAQHDRVVARAVSALPILVELALPFLKVGGLLLAQKGALSGDELDAGAQAALEVGGRIQEVDEFTLPSLGDARTLVVVEKIRATPPRYPRRDGLPNQQPLFWKAKG</sequence>
<dbReference type="AlphaFoldDB" id="A0A418VC48"/>
<feature type="binding site" evidence="6">
    <location>
        <position position="150"/>
    </location>
    <ligand>
        <name>S-adenosyl-L-methionine</name>
        <dbReference type="ChEBI" id="CHEBI:59789"/>
    </ligand>
</feature>
<feature type="binding site" evidence="6">
    <location>
        <begin position="103"/>
        <end position="105"/>
    </location>
    <ligand>
        <name>S-adenosyl-L-methionine</name>
        <dbReference type="ChEBI" id="CHEBI:59789"/>
    </ligand>
</feature>
<comment type="caution">
    <text evidence="7">The sequence shown here is derived from an EMBL/GenBank/DDBJ whole genome shotgun (WGS) entry which is preliminary data.</text>
</comment>
<feature type="binding site" evidence="6">
    <location>
        <position position="85"/>
    </location>
    <ligand>
        <name>S-adenosyl-L-methionine</name>
        <dbReference type="ChEBI" id="CHEBI:59789"/>
    </ligand>
</feature>
<dbReference type="Proteomes" id="UP000286287">
    <property type="component" value="Unassembled WGS sequence"/>
</dbReference>
<dbReference type="Pfam" id="PF02527">
    <property type="entry name" value="GidB"/>
    <property type="match status" value="1"/>
</dbReference>
<dbReference type="EMBL" id="QYUJ01000014">
    <property type="protein sequence ID" value="RJF73714.1"/>
    <property type="molecule type" value="Genomic_DNA"/>
</dbReference>
<dbReference type="NCBIfam" id="TIGR00138">
    <property type="entry name" value="rsmG_gidB"/>
    <property type="match status" value="1"/>
</dbReference>
<dbReference type="Gene3D" id="3.40.50.150">
    <property type="entry name" value="Vaccinia Virus protein VP39"/>
    <property type="match status" value="1"/>
</dbReference>
<gene>
    <name evidence="6 7" type="primary">rsmG</name>
    <name evidence="7" type="ORF">D3875_12380</name>
</gene>
<evidence type="ECO:0000313" key="7">
    <source>
        <dbReference type="EMBL" id="RJF73714.1"/>
    </source>
</evidence>
<dbReference type="InterPro" id="IPR003682">
    <property type="entry name" value="rRNA_ssu_MeTfrase_G"/>
</dbReference>
<dbReference type="InterPro" id="IPR029063">
    <property type="entry name" value="SAM-dependent_MTases_sf"/>
</dbReference>
<dbReference type="PANTHER" id="PTHR31760:SF0">
    <property type="entry name" value="S-ADENOSYL-L-METHIONINE-DEPENDENT METHYLTRANSFERASES SUPERFAMILY PROTEIN"/>
    <property type="match status" value="1"/>
</dbReference>
<keyword evidence="5 6" id="KW-0949">S-adenosyl-L-methionine</keyword>
<dbReference type="FunFam" id="3.40.50.150:FF:000041">
    <property type="entry name" value="Ribosomal RNA small subunit methyltransferase G"/>
    <property type="match status" value="1"/>
</dbReference>
<protein>
    <recommendedName>
        <fullName evidence="6">Ribosomal RNA small subunit methyltransferase G</fullName>
        <ecNumber evidence="6">2.1.1.-</ecNumber>
    </recommendedName>
    <alternativeName>
        <fullName evidence="6">16S rRNA 7-methylguanosine methyltransferase</fullName>
        <shortName evidence="6">16S rRNA m7G methyltransferase</shortName>
    </alternativeName>
</protein>
<dbReference type="RefSeq" id="WP_119766476.1">
    <property type="nucleotide sequence ID" value="NZ_QYUJ01000014.1"/>
</dbReference>
<dbReference type="PIRSF" id="PIRSF003078">
    <property type="entry name" value="GidB"/>
    <property type="match status" value="1"/>
</dbReference>
<reference evidence="7 8" key="1">
    <citation type="submission" date="2018-09" db="EMBL/GenBank/DDBJ databases">
        <authorList>
            <person name="Zhu H."/>
        </authorList>
    </citation>
    <scope>NUCLEOTIDE SEQUENCE [LARGE SCALE GENOMIC DNA]</scope>
    <source>
        <strain evidence="7 8">K2S05-167</strain>
    </source>
</reference>
<dbReference type="SUPFAM" id="SSF53335">
    <property type="entry name" value="S-adenosyl-L-methionine-dependent methyltransferases"/>
    <property type="match status" value="1"/>
</dbReference>
<keyword evidence="2 6" id="KW-0698">rRNA processing</keyword>
<evidence type="ECO:0000256" key="6">
    <source>
        <dbReference type="HAMAP-Rule" id="MF_00074"/>
    </source>
</evidence>
<dbReference type="PANTHER" id="PTHR31760">
    <property type="entry name" value="S-ADENOSYL-L-METHIONINE-DEPENDENT METHYLTRANSFERASES SUPERFAMILY PROTEIN"/>
    <property type="match status" value="1"/>
</dbReference>
<feature type="binding site" evidence="6">
    <location>
        <position position="80"/>
    </location>
    <ligand>
        <name>S-adenosyl-L-methionine</name>
        <dbReference type="ChEBI" id="CHEBI:59789"/>
    </ligand>
</feature>
<keyword evidence="3 6" id="KW-0489">Methyltransferase</keyword>
<accession>A0A418VC48</accession>
<dbReference type="GO" id="GO:0005829">
    <property type="term" value="C:cytosol"/>
    <property type="evidence" value="ECO:0007669"/>
    <property type="project" value="TreeGrafter"/>
</dbReference>
<feature type="binding site" evidence="6">
    <location>
        <begin position="131"/>
        <end position="132"/>
    </location>
    <ligand>
        <name>S-adenosyl-L-methionine</name>
        <dbReference type="ChEBI" id="CHEBI:59789"/>
    </ligand>
</feature>
<proteinExistence type="inferred from homology"/>
<comment type="function">
    <text evidence="6">Specifically methylates the N7 position of a guanine in 16S rRNA.</text>
</comment>
<evidence type="ECO:0000256" key="3">
    <source>
        <dbReference type="ARBA" id="ARBA00022603"/>
    </source>
</evidence>
<dbReference type="CDD" id="cd02440">
    <property type="entry name" value="AdoMet_MTases"/>
    <property type="match status" value="1"/>
</dbReference>
<evidence type="ECO:0000313" key="8">
    <source>
        <dbReference type="Proteomes" id="UP000286287"/>
    </source>
</evidence>
<dbReference type="HAMAP" id="MF_00074">
    <property type="entry name" value="16SrRNA_methyltr_G"/>
    <property type="match status" value="1"/>
</dbReference>
<dbReference type="EC" id="2.1.1.-" evidence="6"/>
<evidence type="ECO:0000256" key="4">
    <source>
        <dbReference type="ARBA" id="ARBA00022679"/>
    </source>
</evidence>
<dbReference type="OrthoDB" id="9808773at2"/>
<keyword evidence="4 6" id="KW-0808">Transferase</keyword>
<dbReference type="GO" id="GO:0070043">
    <property type="term" value="F:rRNA (guanine-N7-)-methyltransferase activity"/>
    <property type="evidence" value="ECO:0007669"/>
    <property type="project" value="UniProtKB-UniRule"/>
</dbReference>
<evidence type="ECO:0000256" key="2">
    <source>
        <dbReference type="ARBA" id="ARBA00022552"/>
    </source>
</evidence>
<name>A0A418VC48_9DEIO</name>
<organism evidence="7 8">
    <name type="scientific">Deinococcus cavernae</name>
    <dbReference type="NCBI Taxonomy" id="2320857"/>
    <lineage>
        <taxon>Bacteria</taxon>
        <taxon>Thermotogati</taxon>
        <taxon>Deinococcota</taxon>
        <taxon>Deinococci</taxon>
        <taxon>Deinococcales</taxon>
        <taxon>Deinococcaceae</taxon>
        <taxon>Deinococcus</taxon>
    </lineage>
</organism>
<evidence type="ECO:0000256" key="5">
    <source>
        <dbReference type="ARBA" id="ARBA00022691"/>
    </source>
</evidence>
<comment type="similarity">
    <text evidence="6">Belongs to the methyltransferase superfamily. RNA methyltransferase RsmG family.</text>
</comment>